<dbReference type="Proteomes" id="UP000663845">
    <property type="component" value="Unassembled WGS sequence"/>
</dbReference>
<feature type="transmembrane region" description="Helical" evidence="1">
    <location>
        <begin position="102"/>
        <end position="130"/>
    </location>
</feature>
<keyword evidence="1" id="KW-0812">Transmembrane</keyword>
<evidence type="ECO:0000256" key="1">
    <source>
        <dbReference type="SAM" id="Phobius"/>
    </source>
</evidence>
<sequence length="135" mass="15454">MDIPSYIATYFFTLSRKSHPMQTTILRKLTLFQHTATFHISSCECIPAEQLLNSTVMEMICFIDPACFFGDECQFYTKDLGSTLDEILGYELKRNTILPKQFITVIMRITITMIIFVIGIVNCILSIMVYGNQTS</sequence>
<comment type="caution">
    <text evidence="2">The sequence shown here is derived from an EMBL/GenBank/DDBJ whole genome shotgun (WGS) entry which is preliminary data.</text>
</comment>
<accession>A0A814G888</accession>
<name>A0A814G888_9BILA</name>
<evidence type="ECO:0000313" key="3">
    <source>
        <dbReference type="Proteomes" id="UP000663845"/>
    </source>
</evidence>
<dbReference type="EMBL" id="CAJNOG010000135">
    <property type="protein sequence ID" value="CAF0992641.1"/>
    <property type="molecule type" value="Genomic_DNA"/>
</dbReference>
<proteinExistence type="predicted"/>
<reference evidence="2" key="1">
    <citation type="submission" date="2021-02" db="EMBL/GenBank/DDBJ databases">
        <authorList>
            <person name="Nowell W R."/>
        </authorList>
    </citation>
    <scope>NUCLEOTIDE SEQUENCE</scope>
</reference>
<organism evidence="2 3">
    <name type="scientific">Adineta steineri</name>
    <dbReference type="NCBI Taxonomy" id="433720"/>
    <lineage>
        <taxon>Eukaryota</taxon>
        <taxon>Metazoa</taxon>
        <taxon>Spiralia</taxon>
        <taxon>Gnathifera</taxon>
        <taxon>Rotifera</taxon>
        <taxon>Eurotatoria</taxon>
        <taxon>Bdelloidea</taxon>
        <taxon>Adinetida</taxon>
        <taxon>Adinetidae</taxon>
        <taxon>Adineta</taxon>
    </lineage>
</organism>
<gene>
    <name evidence="2" type="ORF">JYZ213_LOCUS15545</name>
</gene>
<evidence type="ECO:0000313" key="2">
    <source>
        <dbReference type="EMBL" id="CAF0992641.1"/>
    </source>
</evidence>
<protein>
    <submittedName>
        <fullName evidence="2">Uncharacterized protein</fullName>
    </submittedName>
</protein>
<dbReference type="AlphaFoldDB" id="A0A814G888"/>
<keyword evidence="1" id="KW-0472">Membrane</keyword>
<keyword evidence="1" id="KW-1133">Transmembrane helix</keyword>